<proteinExistence type="predicted"/>
<organism evidence="1 2">
    <name type="scientific">Dictyobacter formicarum</name>
    <dbReference type="NCBI Taxonomy" id="2778368"/>
    <lineage>
        <taxon>Bacteria</taxon>
        <taxon>Bacillati</taxon>
        <taxon>Chloroflexota</taxon>
        <taxon>Ktedonobacteria</taxon>
        <taxon>Ktedonobacterales</taxon>
        <taxon>Dictyobacteraceae</taxon>
        <taxon>Dictyobacter</taxon>
    </lineage>
</organism>
<sequence>MIGAEKRRHIIWQTLLFYLTNNNNTGERGEREEREGTERNTAYEKAWPRWIDPEKDATWGKEC</sequence>
<comment type="caution">
    <text evidence="1">The sequence shown here is derived from an EMBL/GenBank/DDBJ whole genome shotgun (WGS) entry which is preliminary data.</text>
</comment>
<evidence type="ECO:0000313" key="2">
    <source>
        <dbReference type="Proteomes" id="UP000635565"/>
    </source>
</evidence>
<dbReference type="Proteomes" id="UP000635565">
    <property type="component" value="Unassembled WGS sequence"/>
</dbReference>
<reference evidence="1 2" key="1">
    <citation type="journal article" date="2021" name="Int. J. Syst. Evol. Microbiol.">
        <title>Reticulibacter mediterranei gen. nov., sp. nov., within the new family Reticulibacteraceae fam. nov., and Ktedonospora formicarum gen. nov., sp. nov., Ktedonobacter robiniae sp. nov., Dictyobacter formicarum sp. nov. and Dictyobacter arantiisoli sp. nov., belonging to the class Ktedonobacteria.</title>
        <authorList>
            <person name="Yabe S."/>
            <person name="Zheng Y."/>
            <person name="Wang C.M."/>
            <person name="Sakai Y."/>
            <person name="Abe K."/>
            <person name="Yokota A."/>
            <person name="Donadio S."/>
            <person name="Cavaletti L."/>
            <person name="Monciardini P."/>
        </authorList>
    </citation>
    <scope>NUCLEOTIDE SEQUENCE [LARGE SCALE GENOMIC DNA]</scope>
    <source>
        <strain evidence="1 2">SOSP1-9</strain>
    </source>
</reference>
<accession>A0ABQ3VRA4</accession>
<name>A0ABQ3VRA4_9CHLR</name>
<gene>
    <name evidence="1" type="ORF">KSZ_56520</name>
</gene>
<protein>
    <submittedName>
        <fullName evidence="1">Uncharacterized protein</fullName>
    </submittedName>
</protein>
<dbReference type="EMBL" id="BNJJ01000018">
    <property type="protein sequence ID" value="GHO87646.1"/>
    <property type="molecule type" value="Genomic_DNA"/>
</dbReference>
<evidence type="ECO:0000313" key="1">
    <source>
        <dbReference type="EMBL" id="GHO87646.1"/>
    </source>
</evidence>
<keyword evidence="2" id="KW-1185">Reference proteome</keyword>